<dbReference type="InterPro" id="IPR029016">
    <property type="entry name" value="GAF-like_dom_sf"/>
</dbReference>
<dbReference type="InterPro" id="IPR050482">
    <property type="entry name" value="Sensor_HK_TwoCompSys"/>
</dbReference>
<keyword evidence="6" id="KW-0418">Kinase</keyword>
<evidence type="ECO:0000259" key="10">
    <source>
        <dbReference type="SMART" id="SM00065"/>
    </source>
</evidence>
<dbReference type="InterPro" id="IPR003018">
    <property type="entry name" value="GAF"/>
</dbReference>
<dbReference type="Pfam" id="PF02518">
    <property type="entry name" value="HATPase_c"/>
    <property type="match status" value="1"/>
</dbReference>
<evidence type="ECO:0000256" key="1">
    <source>
        <dbReference type="ARBA" id="ARBA00000085"/>
    </source>
</evidence>
<feature type="domain" description="Histidine kinase/HSP90-like ATPase" evidence="11">
    <location>
        <begin position="451"/>
        <end position="540"/>
    </location>
</feature>
<feature type="compositionally biased region" description="Basic and acidic residues" evidence="9">
    <location>
        <begin position="263"/>
        <end position="272"/>
    </location>
</feature>
<dbReference type="Gene3D" id="3.30.565.10">
    <property type="entry name" value="Histidine kinase-like ATPase, C-terminal domain"/>
    <property type="match status" value="1"/>
</dbReference>
<dbReference type="Gene3D" id="1.20.5.1930">
    <property type="match status" value="1"/>
</dbReference>
<evidence type="ECO:0000259" key="11">
    <source>
        <dbReference type="SMART" id="SM00387"/>
    </source>
</evidence>
<dbReference type="InterPro" id="IPR036890">
    <property type="entry name" value="HATPase_C_sf"/>
</dbReference>
<reference evidence="13" key="1">
    <citation type="journal article" date="2019" name="Int. J. Syst. Evol. Microbiol.">
        <title>The Global Catalogue of Microorganisms (GCM) 10K type strain sequencing project: providing services to taxonomists for standard genome sequencing and annotation.</title>
        <authorList>
            <consortium name="The Broad Institute Genomics Platform"/>
            <consortium name="The Broad Institute Genome Sequencing Center for Infectious Disease"/>
            <person name="Wu L."/>
            <person name="Ma J."/>
        </authorList>
    </citation>
    <scope>NUCLEOTIDE SEQUENCE [LARGE SCALE GENOMIC DNA]</scope>
    <source>
        <strain evidence="13">JCM 17441</strain>
    </source>
</reference>
<dbReference type="SUPFAM" id="SSF55874">
    <property type="entry name" value="ATPase domain of HSP90 chaperone/DNA topoisomerase II/histidine kinase"/>
    <property type="match status" value="1"/>
</dbReference>
<keyword evidence="5" id="KW-0547">Nucleotide-binding</keyword>
<gene>
    <name evidence="12" type="ORF">GCM10022255_068260</name>
</gene>
<dbReference type="EMBL" id="BAABAT010000023">
    <property type="protein sequence ID" value="GAA4256230.1"/>
    <property type="molecule type" value="Genomic_DNA"/>
</dbReference>
<dbReference type="PANTHER" id="PTHR24421:SF10">
    <property type="entry name" value="NITRATE_NITRITE SENSOR PROTEIN NARQ"/>
    <property type="match status" value="1"/>
</dbReference>
<evidence type="ECO:0000256" key="8">
    <source>
        <dbReference type="ARBA" id="ARBA00023012"/>
    </source>
</evidence>
<dbReference type="EC" id="2.7.13.3" evidence="2"/>
<feature type="domain" description="GAF" evidence="10">
    <location>
        <begin position="201"/>
        <end position="345"/>
    </location>
</feature>
<evidence type="ECO:0000313" key="12">
    <source>
        <dbReference type="EMBL" id="GAA4256230.1"/>
    </source>
</evidence>
<feature type="domain" description="GAF" evidence="10">
    <location>
        <begin position="34"/>
        <end position="180"/>
    </location>
</feature>
<keyword evidence="8" id="KW-0902">Two-component regulatory system</keyword>
<dbReference type="Gene3D" id="3.30.450.40">
    <property type="match status" value="2"/>
</dbReference>
<comment type="catalytic activity">
    <reaction evidence="1">
        <text>ATP + protein L-histidine = ADP + protein N-phospho-L-histidine.</text>
        <dbReference type="EC" id="2.7.13.3"/>
    </reaction>
</comment>
<keyword evidence="3" id="KW-0597">Phosphoprotein</keyword>
<dbReference type="Pfam" id="PF01590">
    <property type="entry name" value="GAF"/>
    <property type="match status" value="2"/>
</dbReference>
<keyword evidence="13" id="KW-1185">Reference proteome</keyword>
<name>A0ABP8DHM0_9ACTN</name>
<evidence type="ECO:0000256" key="7">
    <source>
        <dbReference type="ARBA" id="ARBA00022840"/>
    </source>
</evidence>
<accession>A0ABP8DHM0</accession>
<dbReference type="Pfam" id="PF07730">
    <property type="entry name" value="HisKA_3"/>
    <property type="match status" value="1"/>
</dbReference>
<dbReference type="Proteomes" id="UP001500620">
    <property type="component" value="Unassembled WGS sequence"/>
</dbReference>
<dbReference type="InterPro" id="IPR003594">
    <property type="entry name" value="HATPase_dom"/>
</dbReference>
<dbReference type="CDD" id="cd16917">
    <property type="entry name" value="HATPase_UhpB-NarQ-NarX-like"/>
    <property type="match status" value="1"/>
</dbReference>
<keyword evidence="4" id="KW-0808">Transferase</keyword>
<dbReference type="InterPro" id="IPR011712">
    <property type="entry name" value="Sig_transdc_His_kin_sub3_dim/P"/>
</dbReference>
<protein>
    <recommendedName>
        <fullName evidence="2">histidine kinase</fullName>
        <ecNumber evidence="2">2.7.13.3</ecNumber>
    </recommendedName>
</protein>
<dbReference type="SMART" id="SM00387">
    <property type="entry name" value="HATPase_c"/>
    <property type="match status" value="1"/>
</dbReference>
<evidence type="ECO:0000256" key="2">
    <source>
        <dbReference type="ARBA" id="ARBA00012438"/>
    </source>
</evidence>
<evidence type="ECO:0000256" key="3">
    <source>
        <dbReference type="ARBA" id="ARBA00022553"/>
    </source>
</evidence>
<comment type="caution">
    <text evidence="12">The sequence shown here is derived from an EMBL/GenBank/DDBJ whole genome shotgun (WGS) entry which is preliminary data.</text>
</comment>
<dbReference type="SUPFAM" id="SSF55781">
    <property type="entry name" value="GAF domain-like"/>
    <property type="match status" value="2"/>
</dbReference>
<feature type="region of interest" description="Disordered" evidence="9">
    <location>
        <begin position="255"/>
        <end position="285"/>
    </location>
</feature>
<dbReference type="SMART" id="SM00065">
    <property type="entry name" value="GAF"/>
    <property type="match status" value="2"/>
</dbReference>
<keyword evidence="7" id="KW-0067">ATP-binding</keyword>
<sequence length="550" mass="57321">METRPERSADELRWLADEQASLGRIAMLIARGSPSPVVLATVATDVGRLLDAESAAVARYDADGAVLVGAWDTAGDAVATGGQIPLGVRDVTTRVHETGRPARTDGRSADSRAAAAAVHGHAARSALGAPITVEGRLWGTVVVWSPRDAGFPAGAEGHLAVFADLVAVAIARAEARDELLRVAEEQAALRRVATLVAQGVGPELVFAAVAEEVGALFDADTTVIVRFEPGGEATLMGRAGCISLEPGARRKLDERAAQTPVRETGRSVRFDMDDPASPTVPASARAEGIRSAVDVPISVEGRIWGAIGVGSRGRRFPADTEHRLLEYTDLIAQAIANAEARSELAQTRARLVATADATRRRIERDLHDGAQQRLVSLGLQVRAAQSAFGAELDGIAAGLTEALDDLREIARGIHPAILAEGGLVPALKALARRSSVPVELNIRTSVRLPEPLEVSAYYVVAEGLTNVAKHARASVATVTVEVVDEQVRVSVRDDGTGGATFTGSGLVGLKQRVEMLGGRISLDSPPGAGTILQAELPLTVADDGIGTGSA</sequence>
<proteinExistence type="predicted"/>
<evidence type="ECO:0000256" key="6">
    <source>
        <dbReference type="ARBA" id="ARBA00022777"/>
    </source>
</evidence>
<dbReference type="PANTHER" id="PTHR24421">
    <property type="entry name" value="NITRATE/NITRITE SENSOR PROTEIN NARX-RELATED"/>
    <property type="match status" value="1"/>
</dbReference>
<organism evidence="12 13">
    <name type="scientific">Dactylosporangium darangshiense</name>
    <dbReference type="NCBI Taxonomy" id="579108"/>
    <lineage>
        <taxon>Bacteria</taxon>
        <taxon>Bacillati</taxon>
        <taxon>Actinomycetota</taxon>
        <taxon>Actinomycetes</taxon>
        <taxon>Micromonosporales</taxon>
        <taxon>Micromonosporaceae</taxon>
        <taxon>Dactylosporangium</taxon>
    </lineage>
</organism>
<evidence type="ECO:0000256" key="9">
    <source>
        <dbReference type="SAM" id="MobiDB-lite"/>
    </source>
</evidence>
<evidence type="ECO:0000313" key="13">
    <source>
        <dbReference type="Proteomes" id="UP001500620"/>
    </source>
</evidence>
<evidence type="ECO:0000256" key="5">
    <source>
        <dbReference type="ARBA" id="ARBA00022741"/>
    </source>
</evidence>
<evidence type="ECO:0000256" key="4">
    <source>
        <dbReference type="ARBA" id="ARBA00022679"/>
    </source>
</evidence>